<dbReference type="InterPro" id="IPR013783">
    <property type="entry name" value="Ig-like_fold"/>
</dbReference>
<feature type="region of interest" description="Disordered" evidence="8">
    <location>
        <begin position="1493"/>
        <end position="1517"/>
    </location>
</feature>
<evidence type="ECO:0000256" key="2">
    <source>
        <dbReference type="ARBA" id="ARBA00008537"/>
    </source>
</evidence>
<feature type="transmembrane region" description="Helical" evidence="9">
    <location>
        <begin position="1347"/>
        <end position="1366"/>
    </location>
</feature>
<name>A0A178U5K8_ARATH</name>
<evidence type="ECO:0000256" key="8">
    <source>
        <dbReference type="SAM" id="MobiDB-lite"/>
    </source>
</evidence>
<dbReference type="GO" id="GO:0022857">
    <property type="term" value="F:transmembrane transporter activity"/>
    <property type="evidence" value="ECO:0007669"/>
    <property type="project" value="InterPro"/>
</dbReference>
<reference evidence="13" key="1">
    <citation type="journal article" date="2016" name="Proc. Natl. Acad. Sci. U.S.A.">
        <title>Chromosome-level assembly of Arabidopsis thaliana Ler reveals the extent of translocation and inversion polymorphisms.</title>
        <authorList>
            <person name="Zapata L."/>
            <person name="Ding J."/>
            <person name="Willing E.M."/>
            <person name="Hartwig B."/>
            <person name="Bezdan D."/>
            <person name="Jiao W.B."/>
            <person name="Patel V."/>
            <person name="Velikkakam James G."/>
            <person name="Koornneef M."/>
            <person name="Ossowski S."/>
            <person name="Schneeberger K."/>
        </authorList>
    </citation>
    <scope>NUCLEOTIDE SEQUENCE [LARGE SCALE GENOMIC DNA]</scope>
    <source>
        <strain evidence="13">cv. Landsberg erecta</strain>
    </source>
</reference>
<keyword evidence="7 9" id="KW-0472">Membrane</keyword>
<dbReference type="SUPFAM" id="SSF50969">
    <property type="entry name" value="YVTN repeat-like/Quinoprotein amine dehydrogenase"/>
    <property type="match status" value="2"/>
</dbReference>
<feature type="domain" description="SLH" evidence="11">
    <location>
        <begin position="2656"/>
        <end position="2716"/>
    </location>
</feature>
<keyword evidence="5 9" id="KW-0812">Transmembrane</keyword>
<feature type="compositionally biased region" description="Pro residues" evidence="8">
    <location>
        <begin position="635"/>
        <end position="650"/>
    </location>
</feature>
<feature type="transmembrane region" description="Helical" evidence="9">
    <location>
        <begin position="1124"/>
        <end position="1145"/>
    </location>
</feature>
<dbReference type="InterPro" id="IPR036259">
    <property type="entry name" value="MFS_trans_sf"/>
</dbReference>
<evidence type="ECO:0000313" key="13">
    <source>
        <dbReference type="Proteomes" id="UP000078284"/>
    </source>
</evidence>
<dbReference type="Gene3D" id="2.130.10.10">
    <property type="entry name" value="YVTN repeat-like/Quinoprotein amine dehydrogenase"/>
    <property type="match status" value="2"/>
</dbReference>
<evidence type="ECO:0000256" key="3">
    <source>
        <dbReference type="ARBA" id="ARBA00022448"/>
    </source>
</evidence>
<feature type="transmembrane region" description="Helical" evidence="9">
    <location>
        <begin position="1318"/>
        <end position="1335"/>
    </location>
</feature>
<sequence length="2843" mass="307696">MLNQRRIGMSTINRKLNRTMMIMMTLALAVSTLMYSGIGTAQAQGTSTLKISASPSTSSYGKEVTFTAAVNDSAVEGAEPSGTVTFKDGDHVLGSGALSVSEAVVTTATKRYSPPSGNITSCYSGPTGFISVSCPIIEWGGYTYWAYSYGDNRLSMNIVAFDSSGNIVKQWEKEGARYLWKITMDNEAKSMTFWGQDSSTITMNWSEFLSPQSTTSITTGNLAIGSHTITAAYSGDANHAASESVLPYTVTPIPSFIGLSASPSPSVRGDSVELVARVTSSAGDSLTGTVNFMAQDVLLGSKPLNDGAASLSVSSLPAGFNRIKAIYSGDELHAGSSSLKVQIVDPRTTWTSLTASKSLSMQGNPVTLTSEVSSPYSGIATGIVKFMDDEIELGQASLTDGKAAFTTSGLELGTHSLTAVYEGDDKFSDSASDEISLQVDPLIGLSSPPTASLATTDSIVLSWLPVPGATAYNIYMDDELLSTTDKVQFKLTDLASAQVYDKVQVAPLNAAGEGERKAVPAFATLPRADFTSEALTRSTSEILFKWTLASVNETFVLASGGKELYRGKAREFLLSSLGAGTTVEAQLWTENSDGTKSELKTLVGYTQPNQTGNPSNGGDTNAPGGGTIPVKPTVEPTPTPTPTPTSPPSSKPDVPVKEKTFSDLGKAYNKDEILFLIQKGVIQGTSATKFEPNRSITRGEFVSLIVRLMGYKTRNGYQGTFKDVSADKWFAEDIGAAFENHMVSGTDKDTFAPQAFITREQSAKIIATVLRQSNPTAAGSTAVFSDQNIISSWAREDVQYLAQLHIINGFEDGSFLPLHNLTRAQAGHRPLWRWDSSRQTIQNGELFGEKMGRVRHVVAQPADNGSNEGGRAVPDSDFTRHVHHGGCRVTLMRVLSSASDNVSHQLREAFGEYRNTLGSKQHLIEFRILCDMFQDMHHRGPILLPCKGLILLIQNRLDSHNHVIGHSLQHVLNVPVMKIEGNAINGGAFCNLVHRDLLRVCLLKQADKGLSRMSTPMAFENNTIKKGPLLFVMILGAFIAVLNQTIMSVALPELMVDFNIVASTAQWLTTGYMLVNGVLIPITAYLMQRFTTRELFQTSMFIFLAGTIVSAVAPNFDILLTGRLIQAAGAGIIMPLLMTVILTVFPPNKRGAAMGMVGFAIIFAPAVGPTIAGYVMEHYSWRTMFYGMIPLAVIVIACAFIYLKNVAERTYPKIDVLGVVLSTVGFGALLYGFSSAGVKGWSSAEVIVPIVVGVLSLVSFTWRQLVSKSPLLDLRVFKYGMFSLTTIINIAVTMVMYADMMLLPLYLQNARGYTAMESGLLMLPGALLMGFMMPITGKLFDKFGAKWLSIIGMAITIGTTIGFVNLTDSTSYTYLVLMSTGRRFGMAMFLMPITTAGLNQLPSRLNAHGTAVSNTIKQVAGAIGTSLLVTVMTSRTKTHLTDMMIAGAVSSPDKHMTMEASISGINDAYLVIIGIGVVGLLLSFFIKRTGQAEEPGAAGTTGTTTGKASVRSRTREVANSTSATVDLSLPSDLTDWVMDRDAGYLYAISSVANSLYFIRLSDMTIEKTLNVGSNPFSLARDGQSLLIALSGATMIKTVDLSTQDVSSTIITNAVPTSVAASSHSIFYGARDGNIYKYDKVNQTSSILQTGSMNNNGALAFDELSQILYAGNLSSYGGITAFNADTGEQLSKDIDDKMEIGGFSLSLKHIFMDDQSVFFGGHRFNKKNLAETLGTYVRTDGYSYLESVILDVTDSYVITTLGVYDKDTYSPLVQFPSGKMFALLDSNGQAYLAGTENLYNDLNKIRRIDLAIPQRTTARLTPNSYSIRSDQEITDWTTMDNSPYIYAIVGSTNELVVIRKSDMSEVKKMFVGSNPTKIKVLKNKVYVIFKGENHITVIDLMDGIPSEAGTTKVTTKNYPLDVYPDTNNRILYNGGTFGDGVSVTSSVYTSVENMISNEKRTGIYTPSTYLLDSDHNILYGEDSFSLYKFNSQTFDLIERKSINNGSYYSNLLIDENNLYTGNLRLDAGQTSIQYGVFPESILYARGSLVFGHGAVYNRDLFTKTNDLLMYIKNAYVDDNHTIFISTDNRIYKFSDLNEMQTILSETHLPVNGVFVDEDLTPNTLNGYLSLEPPADQDGIKGFTAYYLDQKGNKLTQVGIFKKNLISTDSLWVYEITHSNTPEGAVSIGVYPIVRYDTYGSERILDIHLSVPIYDAPKYFPVGLSGKDTNSDINKFAGTLTWRPGAVEIPGVRYHLYFISAAGSVGDELAVVKGGRSTYSATIPLIDVPEEAYGIGIFMENDDFDAPFYSILYLEDKQTPAIPASSIILNKYVVQADNIIVNNLVSGDIIRVYNEQSHYIGGGTVAPNQSSIKIVIGNIGAPTEKLSLTRETKNRYESTGTEVVIPSAQSDSGTGGGPGGIGGGTGGIGGGIGGIGGGLVTIDTKLVTTINKNSDGTSTSTTEVPAAFVTNAISDLSFKTNPVILIKADEKTPTQNSQFRIDLSAIKSMITSSKDAALIIESTSGKLQLPASALASISRDSSPDQKIVITIAQAADNYKTKLLTQLNSSSVSMGGPVEFEVKLTGNGQDRVLSEFPDYVGHVLNFSATQEANAVYTGLTYDSITQTFVPVPTTWEWKDGMLQVTLKRKGNSVYTVVQNHAQFSDLDSSNLFKDSILALANRMVINGYPDGSFKATSVVTRAEFAAMLNRALGILPKLQASRSFKDVKSEAWYVSQVNAAVDAHLINGYTDGTFRPNQEITHQEMIAMLVNALKYSEAGTNINKSSSIAYPNKLPEWAKSYYATAMDHGILRVDSPFQFQTDKNTERQESALLLYQLMKVLKLTNT</sequence>
<feature type="transmembrane region" description="Helical" evidence="9">
    <location>
        <begin position="1099"/>
        <end position="1118"/>
    </location>
</feature>
<feature type="compositionally biased region" description="Low complexity" evidence="8">
    <location>
        <begin position="1496"/>
        <end position="1506"/>
    </location>
</feature>
<protein>
    <submittedName>
        <fullName evidence="12">Uncharacterized protein</fullName>
    </submittedName>
</protein>
<dbReference type="InterPro" id="IPR011044">
    <property type="entry name" value="Quino_amine_DH_bsu"/>
</dbReference>
<feature type="transmembrane region" description="Helical" evidence="9">
    <location>
        <begin position="1029"/>
        <end position="1047"/>
    </location>
</feature>
<evidence type="ECO:0000313" key="12">
    <source>
        <dbReference type="EMBL" id="OAO89133.1"/>
    </source>
</evidence>
<feature type="domain" description="SLH" evidence="11">
    <location>
        <begin position="656"/>
        <end position="719"/>
    </location>
</feature>
<keyword evidence="6 9" id="KW-1133">Transmembrane helix</keyword>
<dbReference type="InterPro" id="IPR011701">
    <property type="entry name" value="MFS"/>
</dbReference>
<dbReference type="PROSITE" id="PS50850">
    <property type="entry name" value="MFS"/>
    <property type="match status" value="1"/>
</dbReference>
<feature type="transmembrane region" description="Helical" evidence="9">
    <location>
        <begin position="1246"/>
        <end position="1265"/>
    </location>
</feature>
<dbReference type="Gene3D" id="1.20.1720.10">
    <property type="entry name" value="Multidrug resistance protein D"/>
    <property type="match status" value="1"/>
</dbReference>
<feature type="transmembrane region" description="Helical" evidence="9">
    <location>
        <begin position="1277"/>
        <end position="1298"/>
    </location>
</feature>
<dbReference type="InterPro" id="IPR036116">
    <property type="entry name" value="FN3_sf"/>
</dbReference>
<feature type="domain" description="Major facilitator superfamily (MFS) profile" evidence="10">
    <location>
        <begin position="1029"/>
        <end position="1491"/>
    </location>
</feature>
<dbReference type="InterPro" id="IPR020846">
    <property type="entry name" value="MFS_dom"/>
</dbReference>
<dbReference type="PANTHER" id="PTHR42718">
    <property type="entry name" value="MAJOR FACILITATOR SUPERFAMILY MULTIDRUG TRANSPORTER MFSC"/>
    <property type="match status" value="1"/>
</dbReference>
<proteinExistence type="inferred from homology"/>
<dbReference type="Gene3D" id="1.20.1250.20">
    <property type="entry name" value="MFS general substrate transporter like domains"/>
    <property type="match status" value="1"/>
</dbReference>
<evidence type="ECO:0000256" key="1">
    <source>
        <dbReference type="ARBA" id="ARBA00004651"/>
    </source>
</evidence>
<dbReference type="NCBIfam" id="TIGR00711">
    <property type="entry name" value="efflux_EmrB"/>
    <property type="match status" value="1"/>
</dbReference>
<accession>A0A178U5K8</accession>
<feature type="domain" description="SLH" evidence="11">
    <location>
        <begin position="2717"/>
        <end position="2780"/>
    </location>
</feature>
<evidence type="ECO:0000259" key="11">
    <source>
        <dbReference type="PROSITE" id="PS51272"/>
    </source>
</evidence>
<comment type="caution">
    <text evidence="12">The sequence shown here is derived from an EMBL/GenBank/DDBJ whole genome shotgun (WGS) entry which is preliminary data.</text>
</comment>
<feature type="domain" description="SLH" evidence="11">
    <location>
        <begin position="781"/>
        <end position="844"/>
    </location>
</feature>
<evidence type="ECO:0000259" key="10">
    <source>
        <dbReference type="PROSITE" id="PS50850"/>
    </source>
</evidence>
<keyword evidence="4" id="KW-1003">Cell membrane</keyword>
<dbReference type="InterPro" id="IPR004638">
    <property type="entry name" value="EmrB-like"/>
</dbReference>
<feature type="transmembrane region" description="Helical" evidence="9">
    <location>
        <begin position="1215"/>
        <end position="1234"/>
    </location>
</feature>
<dbReference type="PRINTS" id="PR01036">
    <property type="entry name" value="TCRTETB"/>
</dbReference>
<feature type="transmembrane region" description="Helical" evidence="9">
    <location>
        <begin position="1468"/>
        <end position="1486"/>
    </location>
</feature>
<dbReference type="Proteomes" id="UP000078284">
    <property type="component" value="Unassembled WGS sequence"/>
</dbReference>
<evidence type="ECO:0000256" key="4">
    <source>
        <dbReference type="ARBA" id="ARBA00022475"/>
    </source>
</evidence>
<comment type="subcellular location">
    <subcellularLocation>
        <location evidence="1">Cell membrane</location>
        <topology evidence="1">Multi-pass membrane protein</topology>
    </subcellularLocation>
</comment>
<feature type="region of interest" description="Disordered" evidence="8">
    <location>
        <begin position="605"/>
        <end position="658"/>
    </location>
</feature>
<dbReference type="Pfam" id="PF16640">
    <property type="entry name" value="Big_3_5"/>
    <property type="match status" value="3"/>
</dbReference>
<evidence type="ECO:0000256" key="7">
    <source>
        <dbReference type="ARBA" id="ARBA00023136"/>
    </source>
</evidence>
<dbReference type="Pfam" id="PF00395">
    <property type="entry name" value="SLH"/>
    <property type="match status" value="5"/>
</dbReference>
<comment type="similarity">
    <text evidence="2">Belongs to the major facilitator superfamily. EmrB family.</text>
</comment>
<dbReference type="InterPro" id="IPR015943">
    <property type="entry name" value="WD40/YVTN_repeat-like_dom_sf"/>
</dbReference>
<dbReference type="CDD" id="cd00063">
    <property type="entry name" value="FN3"/>
    <property type="match status" value="1"/>
</dbReference>
<dbReference type="PANTHER" id="PTHR42718:SF9">
    <property type="entry name" value="MAJOR FACILITATOR SUPERFAMILY MULTIDRUG TRANSPORTER MFSC"/>
    <property type="match status" value="1"/>
</dbReference>
<dbReference type="Gene3D" id="2.60.40.10">
    <property type="entry name" value="Immunoglobulins"/>
    <property type="match status" value="5"/>
</dbReference>
<feature type="domain" description="SLH" evidence="11">
    <location>
        <begin position="720"/>
        <end position="780"/>
    </location>
</feature>
<evidence type="ECO:0000256" key="5">
    <source>
        <dbReference type="ARBA" id="ARBA00022692"/>
    </source>
</evidence>
<feature type="transmembrane region" description="Helical" evidence="9">
    <location>
        <begin position="1184"/>
        <end position="1203"/>
    </location>
</feature>
<dbReference type="EMBL" id="LUHQ01000022">
    <property type="protein sequence ID" value="OAO89133.1"/>
    <property type="molecule type" value="Genomic_DNA"/>
</dbReference>
<feature type="compositionally biased region" description="Polar residues" evidence="8">
    <location>
        <begin position="605"/>
        <end position="619"/>
    </location>
</feature>
<organism evidence="12 13">
    <name type="scientific">Arabidopsis thaliana</name>
    <name type="common">Mouse-ear cress</name>
    <dbReference type="NCBI Taxonomy" id="3702"/>
    <lineage>
        <taxon>Eukaryota</taxon>
        <taxon>Viridiplantae</taxon>
        <taxon>Streptophyta</taxon>
        <taxon>Embryophyta</taxon>
        <taxon>Tracheophyta</taxon>
        <taxon>Spermatophyta</taxon>
        <taxon>Magnoliopsida</taxon>
        <taxon>eudicotyledons</taxon>
        <taxon>Gunneridae</taxon>
        <taxon>Pentapetalae</taxon>
        <taxon>rosids</taxon>
        <taxon>malvids</taxon>
        <taxon>Brassicales</taxon>
        <taxon>Brassicaceae</taxon>
        <taxon>Camelineae</taxon>
        <taxon>Arabidopsis</taxon>
    </lineage>
</organism>
<gene>
    <name evidence="12" type="ORF">AXX17_ATUG04200</name>
</gene>
<dbReference type="SUPFAM" id="SSF103473">
    <property type="entry name" value="MFS general substrate transporter"/>
    <property type="match status" value="1"/>
</dbReference>
<feature type="transmembrane region" description="Helical" evidence="9">
    <location>
        <begin position="1067"/>
        <end position="1087"/>
    </location>
</feature>
<dbReference type="SUPFAM" id="SSF49265">
    <property type="entry name" value="Fibronectin type III"/>
    <property type="match status" value="1"/>
</dbReference>
<dbReference type="InterPro" id="IPR003961">
    <property type="entry name" value="FN3_dom"/>
</dbReference>
<evidence type="ECO:0000256" key="6">
    <source>
        <dbReference type="ARBA" id="ARBA00022989"/>
    </source>
</evidence>
<evidence type="ECO:0000256" key="9">
    <source>
        <dbReference type="SAM" id="Phobius"/>
    </source>
</evidence>
<dbReference type="Pfam" id="PF07690">
    <property type="entry name" value="MFS_1"/>
    <property type="match status" value="1"/>
</dbReference>
<dbReference type="InterPro" id="IPR032109">
    <property type="entry name" value="Big_3_5"/>
</dbReference>
<keyword evidence="3" id="KW-0813">Transport</keyword>
<dbReference type="InterPro" id="IPR001119">
    <property type="entry name" value="SLH_dom"/>
</dbReference>
<dbReference type="PROSITE" id="PS51272">
    <property type="entry name" value="SLH"/>
    <property type="match status" value="5"/>
</dbReference>
<feature type="transmembrane region" description="Helical" evidence="9">
    <location>
        <begin position="1152"/>
        <end position="1172"/>
    </location>
</feature>
<dbReference type="CDD" id="cd17503">
    <property type="entry name" value="MFS_LmrB_MDR_like"/>
    <property type="match status" value="1"/>
</dbReference>
<dbReference type="GO" id="GO:0005886">
    <property type="term" value="C:plasma membrane"/>
    <property type="evidence" value="ECO:0007669"/>
    <property type="project" value="UniProtKB-SubCell"/>
</dbReference>